<feature type="compositionally biased region" description="Basic and acidic residues" evidence="2">
    <location>
        <begin position="464"/>
        <end position="481"/>
    </location>
</feature>
<evidence type="ECO:0008006" key="4">
    <source>
        <dbReference type="Google" id="ProtNLM"/>
    </source>
</evidence>
<accession>A0A8C2RRI8</accession>
<organism evidence="3">
    <name type="scientific">Capra hircus</name>
    <name type="common">Goat</name>
    <dbReference type="NCBI Taxonomy" id="9925"/>
    <lineage>
        <taxon>Eukaryota</taxon>
        <taxon>Metazoa</taxon>
        <taxon>Chordata</taxon>
        <taxon>Craniata</taxon>
        <taxon>Vertebrata</taxon>
        <taxon>Euteleostomi</taxon>
        <taxon>Mammalia</taxon>
        <taxon>Eutheria</taxon>
        <taxon>Laurasiatheria</taxon>
        <taxon>Artiodactyla</taxon>
        <taxon>Ruminantia</taxon>
        <taxon>Pecora</taxon>
        <taxon>Bovidae</taxon>
        <taxon>Caprinae</taxon>
        <taxon>Capra</taxon>
    </lineage>
</organism>
<feature type="region of interest" description="Disordered" evidence="2">
    <location>
        <begin position="915"/>
        <end position="1011"/>
    </location>
</feature>
<feature type="region of interest" description="Disordered" evidence="2">
    <location>
        <begin position="831"/>
        <end position="853"/>
    </location>
</feature>
<feature type="compositionally biased region" description="Low complexity" evidence="2">
    <location>
        <begin position="842"/>
        <end position="853"/>
    </location>
</feature>
<dbReference type="InterPro" id="IPR029060">
    <property type="entry name" value="PIN-like_dom_sf"/>
</dbReference>
<dbReference type="SUPFAM" id="SSF88723">
    <property type="entry name" value="PIN domain-like"/>
    <property type="match status" value="1"/>
</dbReference>
<dbReference type="PANTHER" id="PTHR15976:SF14">
    <property type="entry name" value="CONSTITUTIVE COACTIVATOR OF PPAR-GAMMA-LIKE PROTEIN 1"/>
    <property type="match status" value="1"/>
</dbReference>
<dbReference type="Gene3D" id="3.40.50.1010">
    <property type="entry name" value="5'-nuclease"/>
    <property type="match status" value="1"/>
</dbReference>
<proteinExistence type="inferred from homology"/>
<feature type="compositionally biased region" description="Basic and acidic residues" evidence="2">
    <location>
        <begin position="935"/>
        <end position="946"/>
    </location>
</feature>
<comment type="similarity">
    <text evidence="1">Belongs to the constitutive coactivator of PPAR-gamma family.</text>
</comment>
<name>A0A8C2RRI8_CAPHI</name>
<dbReference type="PANTHER" id="PTHR15976">
    <property type="entry name" value="CONSTITUTIVE COACTIVATOR OF PEROXISOME PROLIFERATOR-ACTIVATED RECEPTOR GAMMA"/>
    <property type="match status" value="1"/>
</dbReference>
<evidence type="ECO:0000256" key="1">
    <source>
        <dbReference type="ARBA" id="ARBA00009495"/>
    </source>
</evidence>
<sequence length="1027" mass="111518">MGVQGFQDYIEKHCPSAVVPVELQKLARGSLVGGGRQRPPHTPLRLLVDADNCLGGQWNHMLGYLAALAKACFGGNIELFVFFNGALEKARLHEWVKRQGNERQTAQQIVSHVQNKGTPPPKVWFLPPVCMAHCIRLALIRFHVKVAQSIEDHHQEVIGFCRENGFHGLVAYDSDYALCNIPYYFSAHALKLSRNGKSLTTSQYLMHEVAKQLDLNPNRFPIFAALLGNHILPDEDLASFHWSLLGPEHPLASLKVRAHQLVLPPCDVVIKAVADYVRNIQDTSDLDAIAKDVFQHSQSRTDDKVIRFKRAIGYYSATSKPMAFHPPHYLARPNPFGMPGIVPPYVPPQMLNIPQTSLQAKPVAPQVPSPGAPGQGPHPYNLAEPALTLETSGKNLTEQNYTNIPHEGKHTPLYERSSPINPAPSGSPNHVDSAYFPGSSTSSSSDNDEGSGGAANHISGNKIGWEKTGSHSEPQARGDPGDQTKVVSLCLLFSQILILSLCLTPYNHMNCSMPTISSGEIKIAVSIEDEASKDLPPAALLYRPVRQYVYGVLFSLAESRKKTERLAFRKNRLPPEFSPVIIKEWAAYKGKSPQTPELVEALASLVCVILTLPRSRTPGCAPSLSTPCRYMVQWPGARILRRQELDAFLAQALSPKLYEPDQLQELKIENLDPRGIQLSALFMSGVDMALFANDACGQPVPWEHCCPWMYFDGKLFQSKLLKASREKTPLIDLCDGQAEQAAKVEKMRQSILEGLNFSRQSHPLPFPPPAALPFYPTSVYPRHFGPVPPAQGRGRGFAGVCGFGSPYGETVATGAYRAFRVATATGHCGAFSGSDSSRTSKSQGGIQPIPSQGGKLEIAGTVVGHWAGSRRGRGGRGPFPLQVVSVGGPARGRPRGVISTPVIRTFGRGGRYYGRGYKNQGAIQGKPPYAASAEEVAKELKSRSGESKSSAMSSDGSLAENGAVAEEKPAPQMNGSAGDTRAPSHSESALNNDSKTCNTNPHLNALSTDSACRRADALEAAVLKKEE</sequence>
<reference evidence="3" key="2">
    <citation type="submission" date="2025-08" db="UniProtKB">
        <authorList>
            <consortium name="Ensembl"/>
        </authorList>
    </citation>
    <scope>IDENTIFICATION</scope>
</reference>
<dbReference type="FunFam" id="3.40.50.1010:FF:000009">
    <property type="entry name" value="Constitutive coactivator of PPAR-gamma-like protein 1"/>
    <property type="match status" value="1"/>
</dbReference>
<evidence type="ECO:0000256" key="2">
    <source>
        <dbReference type="SAM" id="MobiDB-lite"/>
    </source>
</evidence>
<feature type="compositionally biased region" description="Polar residues" evidence="2">
    <location>
        <begin position="973"/>
        <end position="1010"/>
    </location>
</feature>
<dbReference type="GO" id="GO:0005634">
    <property type="term" value="C:nucleus"/>
    <property type="evidence" value="ECO:0007669"/>
    <property type="project" value="TreeGrafter"/>
</dbReference>
<feature type="region of interest" description="Disordered" evidence="2">
    <location>
        <begin position="359"/>
        <end position="383"/>
    </location>
</feature>
<protein>
    <recommendedName>
        <fullName evidence="4">Family with sequence similarity 120A</fullName>
    </recommendedName>
</protein>
<evidence type="ECO:0000313" key="3">
    <source>
        <dbReference type="Ensembl" id="ENSCHIP00010032298.1"/>
    </source>
</evidence>
<dbReference type="AlphaFoldDB" id="A0A8C2RRI8"/>
<feature type="compositionally biased region" description="Polar residues" evidence="2">
    <location>
        <begin position="418"/>
        <end position="430"/>
    </location>
</feature>
<feature type="compositionally biased region" description="Polar residues" evidence="2">
    <location>
        <begin position="947"/>
        <end position="956"/>
    </location>
</feature>
<dbReference type="InterPro" id="IPR026784">
    <property type="entry name" value="Coact_PPARg"/>
</dbReference>
<dbReference type="Ensembl" id="ENSCHIT00010045456.1">
    <property type="protein sequence ID" value="ENSCHIP00010032298.1"/>
    <property type="gene ID" value="ENSCHIG00010022836.1"/>
</dbReference>
<reference evidence="3" key="1">
    <citation type="submission" date="2019-03" db="EMBL/GenBank/DDBJ databases">
        <title>Genome sequencing and reference-guided assembly of Black Bengal Goat (Capra hircus).</title>
        <authorList>
            <person name="Siddiki A.Z."/>
            <person name="Baten A."/>
            <person name="Billah M."/>
            <person name="Alam M.A.U."/>
            <person name="Shawrob K.S.M."/>
            <person name="Saha S."/>
            <person name="Chowdhury M."/>
            <person name="Rahman A.H."/>
            <person name="Stear M."/>
            <person name="Miah G."/>
            <person name="Das G.B."/>
            <person name="Hossain M.M."/>
            <person name="Kumkum M."/>
            <person name="Islam M.S."/>
            <person name="Mollah A.M."/>
            <person name="Ahsan A."/>
            <person name="Tusar F."/>
            <person name="Khan M.K.I."/>
        </authorList>
    </citation>
    <scope>NUCLEOTIDE SEQUENCE [LARGE SCALE GENOMIC DNA]</scope>
</reference>
<feature type="region of interest" description="Disordered" evidence="2">
    <location>
        <begin position="399"/>
        <end position="481"/>
    </location>
</feature>